<evidence type="ECO:0000256" key="4">
    <source>
        <dbReference type="ARBA" id="ARBA00022807"/>
    </source>
</evidence>
<protein>
    <submittedName>
        <fullName evidence="6">NlpC/P60 family protein</fullName>
    </submittedName>
</protein>
<keyword evidence="7" id="KW-1185">Reference proteome</keyword>
<dbReference type="Proteomes" id="UP000321379">
    <property type="component" value="Unassembled WGS sequence"/>
</dbReference>
<evidence type="ECO:0000256" key="2">
    <source>
        <dbReference type="ARBA" id="ARBA00022670"/>
    </source>
</evidence>
<gene>
    <name evidence="6" type="ORF">FVP33_05190</name>
</gene>
<comment type="caution">
    <text evidence="6">The sequence shown here is derived from an EMBL/GenBank/DDBJ whole genome shotgun (WGS) entry which is preliminary data.</text>
</comment>
<dbReference type="Pfam" id="PF00877">
    <property type="entry name" value="NLPC_P60"/>
    <property type="match status" value="1"/>
</dbReference>
<sequence length="232" mass="24250">MASHLGRHSAPRTRRPILSLRRAAATGTAMVVALGLAATMAIPAVSASATDADSQVSSMIARSQRLTVSSTVETDDVVRDKSSVYYAATRIALGVYGGGALPATPLSVGANMYINPPDLQGGGPAVVQYAMQFVGMVPYIMGGNSPSTGFTCDTFVRYVYAQFGVHLTGNAVAEAAQGTVIPRSEAVAGDLVYYPHQHIGIYDGNGGIVDAPKPGKDVSHRPIWGNPEFIRL</sequence>
<dbReference type="PANTHER" id="PTHR47359">
    <property type="entry name" value="PEPTIDOGLYCAN DL-ENDOPEPTIDASE CWLO"/>
    <property type="match status" value="1"/>
</dbReference>
<reference evidence="6 7" key="1">
    <citation type="submission" date="2019-08" db="EMBL/GenBank/DDBJ databases">
        <title>Bacterial whole genome sequence for Glaciihabitans sp. CHu50b-6-2.</title>
        <authorList>
            <person name="Jin L."/>
        </authorList>
    </citation>
    <scope>NUCLEOTIDE SEQUENCE [LARGE SCALE GENOMIC DNA]</scope>
    <source>
        <strain evidence="6 7">CHu50b-6-2</strain>
    </source>
</reference>
<evidence type="ECO:0000313" key="7">
    <source>
        <dbReference type="Proteomes" id="UP000321379"/>
    </source>
</evidence>
<comment type="similarity">
    <text evidence="1">Belongs to the peptidase C40 family.</text>
</comment>
<dbReference type="InterPro" id="IPR000064">
    <property type="entry name" value="NLP_P60_dom"/>
</dbReference>
<dbReference type="PROSITE" id="PS51935">
    <property type="entry name" value="NLPC_P60"/>
    <property type="match status" value="1"/>
</dbReference>
<dbReference type="SUPFAM" id="SSF54001">
    <property type="entry name" value="Cysteine proteinases"/>
    <property type="match status" value="1"/>
</dbReference>
<evidence type="ECO:0000313" key="6">
    <source>
        <dbReference type="EMBL" id="TXN30994.1"/>
    </source>
</evidence>
<feature type="domain" description="NlpC/P60" evidence="5">
    <location>
        <begin position="120"/>
        <end position="232"/>
    </location>
</feature>
<proteinExistence type="inferred from homology"/>
<dbReference type="GO" id="GO:0008234">
    <property type="term" value="F:cysteine-type peptidase activity"/>
    <property type="evidence" value="ECO:0007669"/>
    <property type="project" value="UniProtKB-KW"/>
</dbReference>
<evidence type="ECO:0000259" key="5">
    <source>
        <dbReference type="PROSITE" id="PS51935"/>
    </source>
</evidence>
<dbReference type="InterPro" id="IPR051794">
    <property type="entry name" value="PG_Endopeptidase_C40"/>
</dbReference>
<accession>A0A5C8UQY7</accession>
<keyword evidence="2" id="KW-0645">Protease</keyword>
<organism evidence="6 7">
    <name type="scientific">Lacisediminihabitans profunda</name>
    <dbReference type="NCBI Taxonomy" id="2594790"/>
    <lineage>
        <taxon>Bacteria</taxon>
        <taxon>Bacillati</taxon>
        <taxon>Actinomycetota</taxon>
        <taxon>Actinomycetes</taxon>
        <taxon>Micrococcales</taxon>
        <taxon>Microbacteriaceae</taxon>
        <taxon>Lacisediminihabitans</taxon>
    </lineage>
</organism>
<dbReference type="Gene3D" id="3.90.1720.10">
    <property type="entry name" value="endopeptidase domain like (from Nostoc punctiforme)"/>
    <property type="match status" value="1"/>
</dbReference>
<evidence type="ECO:0000256" key="1">
    <source>
        <dbReference type="ARBA" id="ARBA00007074"/>
    </source>
</evidence>
<keyword evidence="4" id="KW-0788">Thiol protease</keyword>
<name>A0A5C8UQY7_9MICO</name>
<keyword evidence="3" id="KW-0378">Hydrolase</keyword>
<dbReference type="AlphaFoldDB" id="A0A5C8UQY7"/>
<dbReference type="GO" id="GO:0006508">
    <property type="term" value="P:proteolysis"/>
    <property type="evidence" value="ECO:0007669"/>
    <property type="project" value="UniProtKB-KW"/>
</dbReference>
<dbReference type="RefSeq" id="WP_147782580.1">
    <property type="nucleotide sequence ID" value="NZ_VRMG01000005.1"/>
</dbReference>
<dbReference type="PANTHER" id="PTHR47359:SF3">
    <property type="entry name" value="NLP_P60 DOMAIN-CONTAINING PROTEIN-RELATED"/>
    <property type="match status" value="1"/>
</dbReference>
<evidence type="ECO:0000256" key="3">
    <source>
        <dbReference type="ARBA" id="ARBA00022801"/>
    </source>
</evidence>
<dbReference type="EMBL" id="VRMG01000005">
    <property type="protein sequence ID" value="TXN30994.1"/>
    <property type="molecule type" value="Genomic_DNA"/>
</dbReference>
<dbReference type="InterPro" id="IPR038765">
    <property type="entry name" value="Papain-like_cys_pep_sf"/>
</dbReference>